<reference evidence="1 2" key="1">
    <citation type="submission" date="2021-05" db="EMBL/GenBank/DDBJ databases">
        <title>A Polyphasic approach of four new species of the genus Ohtaekwangia: Ohtaekwangia histidinii sp. nov., Ohtaekwangia cretensis sp. nov., Ohtaekwangia indiensis sp. nov., Ohtaekwangia reichenbachii sp. nov. from diverse environment.</title>
        <authorList>
            <person name="Octaviana S."/>
        </authorList>
    </citation>
    <scope>NUCLEOTIDE SEQUENCE [LARGE SCALE GENOMIC DNA]</scope>
    <source>
        <strain evidence="1 2">PWU37</strain>
    </source>
</reference>
<comment type="caution">
    <text evidence="1">The sequence shown here is derived from an EMBL/GenBank/DDBJ whole genome shotgun (WGS) entry which is preliminary data.</text>
</comment>
<dbReference type="EMBL" id="JAHESC010000049">
    <property type="protein sequence ID" value="MBT1689854.1"/>
    <property type="molecule type" value="Genomic_DNA"/>
</dbReference>
<dbReference type="Proteomes" id="UP001319180">
    <property type="component" value="Unassembled WGS sequence"/>
</dbReference>
<proteinExistence type="predicted"/>
<dbReference type="AlphaFoldDB" id="A0AAP2GFU9"/>
<accession>A0AAP2GFU9</accession>
<dbReference type="RefSeq" id="WP_254093077.1">
    <property type="nucleotide sequence ID" value="NZ_JAHESC010000049.1"/>
</dbReference>
<evidence type="ECO:0000313" key="1">
    <source>
        <dbReference type="EMBL" id="MBT1689854.1"/>
    </source>
</evidence>
<keyword evidence="2" id="KW-1185">Reference proteome</keyword>
<protein>
    <submittedName>
        <fullName evidence="1">Uncharacterized protein</fullName>
    </submittedName>
</protein>
<evidence type="ECO:0000313" key="2">
    <source>
        <dbReference type="Proteomes" id="UP001319180"/>
    </source>
</evidence>
<sequence>MRVLHVDDLLEFNGEVYANWRLSGAIGIQYLNCNGIMIIRPMLPQDEEADDDVPTAETADAWIISINPDDALKLTAASQDMAFYVEKDRIVL</sequence>
<gene>
    <name evidence="1" type="ORF">KK078_25050</name>
</gene>
<name>A0AAP2GFU9_9BACT</name>
<organism evidence="1 2">
    <name type="scientific">Dawidia soli</name>
    <dbReference type="NCBI Taxonomy" id="2782352"/>
    <lineage>
        <taxon>Bacteria</taxon>
        <taxon>Pseudomonadati</taxon>
        <taxon>Bacteroidota</taxon>
        <taxon>Cytophagia</taxon>
        <taxon>Cytophagales</taxon>
        <taxon>Chryseotaleaceae</taxon>
        <taxon>Dawidia</taxon>
    </lineage>
</organism>